<evidence type="ECO:0000313" key="10">
    <source>
        <dbReference type="EMBL" id="VYU54682.1"/>
    </source>
</evidence>
<evidence type="ECO:0000256" key="1">
    <source>
        <dbReference type="ARBA" id="ARBA00001946"/>
    </source>
</evidence>
<keyword evidence="8 9" id="KW-0051">Antiviral defense</keyword>
<comment type="subunit">
    <text evidence="9">Homodimer, forms a heterotetramer with a Cas1 homodimer.</text>
</comment>
<dbReference type="InterPro" id="IPR019199">
    <property type="entry name" value="Virulence_VapD/CRISPR_Cas2"/>
</dbReference>
<dbReference type="HAMAP" id="MF_01471">
    <property type="entry name" value="Cas2"/>
    <property type="match status" value="1"/>
</dbReference>
<keyword evidence="5 9" id="KW-0255">Endonuclease</keyword>
<dbReference type="CDD" id="cd09725">
    <property type="entry name" value="Cas2_I_II_III"/>
    <property type="match status" value="1"/>
</dbReference>
<dbReference type="RefSeq" id="WP_156531251.1">
    <property type="nucleotide sequence ID" value="NZ_CACRUE010000045.1"/>
</dbReference>
<evidence type="ECO:0000256" key="2">
    <source>
        <dbReference type="ARBA" id="ARBA00009959"/>
    </source>
</evidence>
<dbReference type="Gene3D" id="3.30.70.240">
    <property type="match status" value="1"/>
</dbReference>
<evidence type="ECO:0000256" key="8">
    <source>
        <dbReference type="ARBA" id="ARBA00023118"/>
    </source>
</evidence>
<dbReference type="NCBIfam" id="TIGR01573">
    <property type="entry name" value="cas2"/>
    <property type="match status" value="1"/>
</dbReference>
<dbReference type="EMBL" id="CACRUE010000045">
    <property type="protein sequence ID" value="VYU54682.1"/>
    <property type="molecule type" value="Genomic_DNA"/>
</dbReference>
<keyword evidence="7 9" id="KW-0460">Magnesium</keyword>
<dbReference type="EC" id="3.1.-.-" evidence="9"/>
<dbReference type="GO" id="GO:0046872">
    <property type="term" value="F:metal ion binding"/>
    <property type="evidence" value="ECO:0007669"/>
    <property type="project" value="UniProtKB-UniRule"/>
</dbReference>
<dbReference type="GO" id="GO:0043571">
    <property type="term" value="P:maintenance of CRISPR repeat elements"/>
    <property type="evidence" value="ECO:0007669"/>
    <property type="project" value="UniProtKB-UniRule"/>
</dbReference>
<accession>A0A6N3FR66</accession>
<feature type="binding site" evidence="9">
    <location>
        <position position="30"/>
    </location>
    <ligand>
        <name>Mg(2+)</name>
        <dbReference type="ChEBI" id="CHEBI:18420"/>
        <note>catalytic</note>
    </ligand>
</feature>
<name>A0A6N3FR66_9FIRM</name>
<gene>
    <name evidence="10" type="primary">cas2_1</name>
    <name evidence="9" type="synonym">cas2</name>
    <name evidence="10" type="ORF">IBLFYP30_00534</name>
</gene>
<evidence type="ECO:0000256" key="5">
    <source>
        <dbReference type="ARBA" id="ARBA00022759"/>
    </source>
</evidence>
<dbReference type="GO" id="GO:0051607">
    <property type="term" value="P:defense response to virus"/>
    <property type="evidence" value="ECO:0007669"/>
    <property type="project" value="UniProtKB-UniRule"/>
</dbReference>
<organism evidence="10">
    <name type="scientific">Intestinibacter bartlettii</name>
    <dbReference type="NCBI Taxonomy" id="261299"/>
    <lineage>
        <taxon>Bacteria</taxon>
        <taxon>Bacillati</taxon>
        <taxon>Bacillota</taxon>
        <taxon>Clostridia</taxon>
        <taxon>Peptostreptococcales</taxon>
        <taxon>Peptostreptococcaceae</taxon>
        <taxon>Intestinibacter</taxon>
    </lineage>
</organism>
<dbReference type="PANTHER" id="PTHR34405">
    <property type="entry name" value="CRISPR-ASSOCIATED ENDORIBONUCLEASE CAS2"/>
    <property type="match status" value="1"/>
</dbReference>
<comment type="function">
    <text evidence="9">CRISPR (clustered regularly interspaced short palindromic repeat), is an adaptive immune system that provides protection against mobile genetic elements (viruses, transposable elements and conjugative plasmids). CRISPR clusters contain sequences complementary to antecedent mobile elements and target invading nucleic acids. CRISPR clusters are transcribed and processed into CRISPR RNA (crRNA). Functions as a ssRNA-specific endoribonuclease. Involved in the integration of spacer DNA into the CRISPR cassette.</text>
</comment>
<keyword evidence="4 9" id="KW-0479">Metal-binding</keyword>
<dbReference type="AlphaFoldDB" id="A0A6N3FR66"/>
<evidence type="ECO:0000256" key="9">
    <source>
        <dbReference type="HAMAP-Rule" id="MF_01471"/>
    </source>
</evidence>
<comment type="similarity">
    <text evidence="2 9">Belongs to the CRISPR-associated endoribonuclease Cas2 protein family.</text>
</comment>
<keyword evidence="6 9" id="KW-0378">Hydrolase</keyword>
<proteinExistence type="inferred from homology"/>
<evidence type="ECO:0000256" key="7">
    <source>
        <dbReference type="ARBA" id="ARBA00022842"/>
    </source>
</evidence>
<evidence type="ECO:0000256" key="6">
    <source>
        <dbReference type="ARBA" id="ARBA00022801"/>
    </source>
</evidence>
<dbReference type="GO" id="GO:0004521">
    <property type="term" value="F:RNA endonuclease activity"/>
    <property type="evidence" value="ECO:0007669"/>
    <property type="project" value="InterPro"/>
</dbReference>
<evidence type="ECO:0000256" key="4">
    <source>
        <dbReference type="ARBA" id="ARBA00022723"/>
    </source>
</evidence>
<comment type="cofactor">
    <cofactor evidence="1 9">
        <name>Mg(2+)</name>
        <dbReference type="ChEBI" id="CHEBI:18420"/>
    </cofactor>
</comment>
<protein>
    <recommendedName>
        <fullName evidence="9">CRISPR-associated endoribonuclease Cas2</fullName>
        <ecNumber evidence="9">3.1.-.-</ecNumber>
    </recommendedName>
</protein>
<reference evidence="10" key="1">
    <citation type="submission" date="2019-11" db="EMBL/GenBank/DDBJ databases">
        <authorList>
            <person name="Feng L."/>
        </authorList>
    </citation>
    <scope>NUCLEOTIDE SEQUENCE</scope>
    <source>
        <strain evidence="10">IbartlettiiLFYP30</strain>
    </source>
</reference>
<dbReference type="Pfam" id="PF09827">
    <property type="entry name" value="CRISPR_Cas2"/>
    <property type="match status" value="1"/>
</dbReference>
<dbReference type="GO" id="GO:0016787">
    <property type="term" value="F:hydrolase activity"/>
    <property type="evidence" value="ECO:0007669"/>
    <property type="project" value="UniProtKB-KW"/>
</dbReference>
<evidence type="ECO:0000256" key="3">
    <source>
        <dbReference type="ARBA" id="ARBA00022722"/>
    </source>
</evidence>
<dbReference type="SUPFAM" id="SSF143430">
    <property type="entry name" value="TTP0101/SSO1404-like"/>
    <property type="match status" value="1"/>
</dbReference>
<dbReference type="InterPro" id="IPR021127">
    <property type="entry name" value="CRISPR_associated_Cas2"/>
</dbReference>
<sequence length="111" mass="13161">MIKINKNQNQNAIKNTTIFSQKTLVLVIYDISNDKKRRELVKYLQSYGGRVQRSAFECIMTKKLYKNLIKDIKKYMDPKTDSIRIYKLNRDNKILNFGVNKLTDLDEIKIL</sequence>
<keyword evidence="3 9" id="KW-0540">Nuclease</keyword>
<dbReference type="PANTHER" id="PTHR34405:SF3">
    <property type="entry name" value="CRISPR-ASSOCIATED ENDORIBONUCLEASE CAS2 3"/>
    <property type="match status" value="1"/>
</dbReference>